<dbReference type="InterPro" id="IPR007139">
    <property type="entry name" value="DUF349"/>
</dbReference>
<sequence length="416" mass="46179">MVAMTSSSPADFGRVDPDGTVYVRTAEGERSVGQIPDVTEAEALAFYTRRFEALDLEVSLLERRIASGALSPDEARHSINTVTGNVTGANAVGDLDGLTTRLQALAPVLAQASAERRAERAKQAEATKATKEGMVAEAEQLALSNDWRGGVNRFRSLLDEWKALPRIDRATDDALWHRFSTARTTYTRRRKAQFAEQAEKREGARQLKEQIIAEARPLAESTDWGPTAGAFRDLMTRWKAAGSAPREVDDALWAEFRGLQDTFFNARQSTLSQQDEEFKANLDAKEALLAKAEAEIVPVTDLDASRNAFRTFLEQFNALGKVPRESIRGLDNRVRALETAVRQAEDAEWKRTDPEARARAEETVAMLSSEIDKLSEKITKAEARGDKKAADKARDSIATYQSWLDQARETLADFSR</sequence>
<dbReference type="RefSeq" id="WP_105185465.1">
    <property type="nucleotide sequence ID" value="NZ_BAAAGO010000033.1"/>
</dbReference>
<dbReference type="EMBL" id="LT985188">
    <property type="protein sequence ID" value="SPD86510.1"/>
    <property type="molecule type" value="Genomic_DNA"/>
</dbReference>
<accession>A0A2N9JG01</accession>
<evidence type="ECO:0000313" key="3">
    <source>
        <dbReference type="Proteomes" id="UP000238164"/>
    </source>
</evidence>
<dbReference type="KEGG" id="mgg:MPLG2_1474"/>
<dbReference type="Pfam" id="PF03993">
    <property type="entry name" value="DUF349"/>
    <property type="match status" value="3"/>
</dbReference>
<evidence type="ECO:0008006" key="4">
    <source>
        <dbReference type="Google" id="ProtNLM"/>
    </source>
</evidence>
<proteinExistence type="predicted"/>
<organism evidence="2 3">
    <name type="scientific">Micropruina glycogenica</name>
    <dbReference type="NCBI Taxonomy" id="75385"/>
    <lineage>
        <taxon>Bacteria</taxon>
        <taxon>Bacillati</taxon>
        <taxon>Actinomycetota</taxon>
        <taxon>Actinomycetes</taxon>
        <taxon>Propionibacteriales</taxon>
        <taxon>Nocardioidaceae</taxon>
        <taxon>Micropruina</taxon>
    </lineage>
</organism>
<dbReference type="AlphaFoldDB" id="A0A2N9JG01"/>
<feature type="coiled-coil region" evidence="1">
    <location>
        <begin position="327"/>
        <end position="384"/>
    </location>
</feature>
<reference evidence="2 3" key="1">
    <citation type="submission" date="2018-02" db="EMBL/GenBank/DDBJ databases">
        <authorList>
            <person name="Cohen D.B."/>
            <person name="Kent A.D."/>
        </authorList>
    </citation>
    <scope>NUCLEOTIDE SEQUENCE [LARGE SCALE GENOMIC DNA]</scope>
    <source>
        <strain evidence="2">1</strain>
    </source>
</reference>
<dbReference type="OrthoDB" id="5422202at2"/>
<evidence type="ECO:0000313" key="2">
    <source>
        <dbReference type="EMBL" id="SPD86510.1"/>
    </source>
</evidence>
<name>A0A2N9JG01_9ACTN</name>
<keyword evidence="1" id="KW-0175">Coiled coil</keyword>
<dbReference type="Proteomes" id="UP000238164">
    <property type="component" value="Chromosome 1"/>
</dbReference>
<evidence type="ECO:0000256" key="1">
    <source>
        <dbReference type="SAM" id="Coils"/>
    </source>
</evidence>
<protein>
    <recommendedName>
        <fullName evidence="4">DNA repair protein</fullName>
    </recommendedName>
</protein>
<gene>
    <name evidence="2" type="ORF">MPLG2_1474</name>
</gene>
<keyword evidence="3" id="KW-1185">Reference proteome</keyword>